<dbReference type="InterPro" id="IPR036291">
    <property type="entry name" value="NAD(P)-bd_dom_sf"/>
</dbReference>
<evidence type="ECO:0000256" key="4">
    <source>
        <dbReference type="ARBA" id="ARBA00017099"/>
    </source>
</evidence>
<dbReference type="GO" id="GO:0005829">
    <property type="term" value="C:cytosol"/>
    <property type="evidence" value="ECO:0007669"/>
    <property type="project" value="TreeGrafter"/>
</dbReference>
<keyword evidence="6" id="KW-0521">NADP</keyword>
<evidence type="ECO:0000313" key="8">
    <source>
        <dbReference type="EMBL" id="PWN08066.1"/>
    </source>
</evidence>
<comment type="similarity">
    <text evidence="2 6">Belongs to the dTDP-4-dehydrorhamnose reductase family.</text>
</comment>
<evidence type="ECO:0000256" key="5">
    <source>
        <dbReference type="ARBA" id="ARBA00048200"/>
    </source>
</evidence>
<keyword evidence="6" id="KW-0560">Oxidoreductase</keyword>
<evidence type="ECO:0000256" key="3">
    <source>
        <dbReference type="ARBA" id="ARBA00012929"/>
    </source>
</evidence>
<comment type="catalytic activity">
    <reaction evidence="5">
        <text>dTDP-beta-L-rhamnose + NADP(+) = dTDP-4-dehydro-beta-L-rhamnose + NADPH + H(+)</text>
        <dbReference type="Rhea" id="RHEA:21796"/>
        <dbReference type="ChEBI" id="CHEBI:15378"/>
        <dbReference type="ChEBI" id="CHEBI:57510"/>
        <dbReference type="ChEBI" id="CHEBI:57783"/>
        <dbReference type="ChEBI" id="CHEBI:58349"/>
        <dbReference type="ChEBI" id="CHEBI:62830"/>
        <dbReference type="EC" id="1.1.1.133"/>
    </reaction>
</comment>
<protein>
    <recommendedName>
        <fullName evidence="4 6">dTDP-4-dehydrorhamnose reductase</fullName>
        <ecNumber evidence="3 6">1.1.1.133</ecNumber>
    </recommendedName>
</protein>
<name>A0A316U3M6_9BACT</name>
<dbReference type="Proteomes" id="UP000245533">
    <property type="component" value="Unassembled WGS sequence"/>
</dbReference>
<dbReference type="CDD" id="cd05254">
    <property type="entry name" value="dTDP_HR_like_SDR_e"/>
    <property type="match status" value="1"/>
</dbReference>
<dbReference type="PANTHER" id="PTHR10491">
    <property type="entry name" value="DTDP-4-DEHYDRORHAMNOSE REDUCTASE"/>
    <property type="match status" value="1"/>
</dbReference>
<dbReference type="NCBIfam" id="TIGR01214">
    <property type="entry name" value="rmlD"/>
    <property type="match status" value="1"/>
</dbReference>
<dbReference type="GO" id="GO:0008831">
    <property type="term" value="F:dTDP-4-dehydrorhamnose reductase activity"/>
    <property type="evidence" value="ECO:0007669"/>
    <property type="project" value="UniProtKB-EC"/>
</dbReference>
<dbReference type="InterPro" id="IPR005913">
    <property type="entry name" value="dTDP_dehydrorham_reduct"/>
</dbReference>
<dbReference type="GO" id="GO:0019305">
    <property type="term" value="P:dTDP-rhamnose biosynthetic process"/>
    <property type="evidence" value="ECO:0007669"/>
    <property type="project" value="UniProtKB-UniPathway"/>
</dbReference>
<dbReference type="InterPro" id="IPR029903">
    <property type="entry name" value="RmlD-like-bd"/>
</dbReference>
<comment type="function">
    <text evidence="6">Catalyzes the reduction of dTDP-6-deoxy-L-lyxo-4-hexulose to yield dTDP-L-rhamnose.</text>
</comment>
<dbReference type="Pfam" id="PF04321">
    <property type="entry name" value="RmlD_sub_bind"/>
    <property type="match status" value="1"/>
</dbReference>
<dbReference type="SUPFAM" id="SSF51735">
    <property type="entry name" value="NAD(P)-binding Rossmann-fold domains"/>
    <property type="match status" value="1"/>
</dbReference>
<accession>A0A316U3M6</accession>
<evidence type="ECO:0000256" key="1">
    <source>
        <dbReference type="ARBA" id="ARBA00004781"/>
    </source>
</evidence>
<comment type="pathway">
    <text evidence="1 6">Carbohydrate biosynthesis; dTDP-L-rhamnose biosynthesis.</text>
</comment>
<dbReference type="OrthoDB" id="9803892at2"/>
<dbReference type="UniPathway" id="UPA00124"/>
<evidence type="ECO:0000313" key="9">
    <source>
        <dbReference type="Proteomes" id="UP000245533"/>
    </source>
</evidence>
<dbReference type="Gene3D" id="3.90.25.10">
    <property type="entry name" value="UDP-galactose 4-epimerase, domain 1"/>
    <property type="match status" value="1"/>
</dbReference>
<dbReference type="EC" id="1.1.1.133" evidence="3 6"/>
<organism evidence="8 9">
    <name type="scientific">Rhodohalobacter mucosus</name>
    <dbReference type="NCBI Taxonomy" id="2079485"/>
    <lineage>
        <taxon>Bacteria</taxon>
        <taxon>Pseudomonadati</taxon>
        <taxon>Balneolota</taxon>
        <taxon>Balneolia</taxon>
        <taxon>Balneolales</taxon>
        <taxon>Balneolaceae</taxon>
        <taxon>Rhodohalobacter</taxon>
    </lineage>
</organism>
<reference evidence="8 9" key="1">
    <citation type="submission" date="2018-05" db="EMBL/GenBank/DDBJ databases">
        <title>Rhodohalobacter halophilus gen. nov., sp. nov., a moderately halophilic member of the family Balneolaceae.</title>
        <authorList>
            <person name="Liu Z.-W."/>
        </authorList>
    </citation>
    <scope>NUCLEOTIDE SEQUENCE [LARGE SCALE GENOMIC DNA]</scope>
    <source>
        <strain evidence="8 9">8A47</strain>
    </source>
</reference>
<dbReference type="RefSeq" id="WP_109643608.1">
    <property type="nucleotide sequence ID" value="NZ_QGGB01000001.1"/>
</dbReference>
<evidence type="ECO:0000259" key="7">
    <source>
        <dbReference type="Pfam" id="PF04321"/>
    </source>
</evidence>
<dbReference type="EMBL" id="QGGB01000001">
    <property type="protein sequence ID" value="PWN08066.1"/>
    <property type="molecule type" value="Genomic_DNA"/>
</dbReference>
<dbReference type="PANTHER" id="PTHR10491:SF4">
    <property type="entry name" value="METHIONINE ADENOSYLTRANSFERASE 2 SUBUNIT BETA"/>
    <property type="match status" value="1"/>
</dbReference>
<dbReference type="Gene3D" id="3.40.50.720">
    <property type="entry name" value="NAD(P)-binding Rossmann-like Domain"/>
    <property type="match status" value="1"/>
</dbReference>
<comment type="caution">
    <text evidence="8">The sequence shown here is derived from an EMBL/GenBank/DDBJ whole genome shotgun (WGS) entry which is preliminary data.</text>
</comment>
<proteinExistence type="inferred from homology"/>
<keyword evidence="9" id="KW-1185">Reference proteome</keyword>
<feature type="domain" description="RmlD-like substrate binding" evidence="7">
    <location>
        <begin position="1"/>
        <end position="283"/>
    </location>
</feature>
<gene>
    <name evidence="8" type="primary">rfbD</name>
    <name evidence="8" type="ORF">DDZ15_00055</name>
</gene>
<evidence type="ECO:0000256" key="2">
    <source>
        <dbReference type="ARBA" id="ARBA00010944"/>
    </source>
</evidence>
<sequence>MKFLITGAGGQLGSEWAKFLAAAEGHKAIALTSSEMDITDPECVMSMLEAKRPDVVVNCAAYTAVDQAESEPEAAFRANRDGVRHLSDACAENDIMLVHYSTDYVFPGKAEDRSKYPKGYPETANRAPVNRYGDSKLAGEQELEKSEAKWLLVRVSWLCSASGTNFVNTMIRLGNEREELSVVDDQIGSPSFTFDVVDKTMTLLEKERTGTFHVSCTGVVSWADFAEEIFEQLNMDTGVIRVTTAEYPTAAVRPAFSLLATEKIRSEGLIPLQWKDGLRKLLELKKETYED</sequence>
<evidence type="ECO:0000256" key="6">
    <source>
        <dbReference type="RuleBase" id="RU364082"/>
    </source>
</evidence>
<dbReference type="AlphaFoldDB" id="A0A316U3M6"/>